<dbReference type="WBParaSite" id="scaffold44495_cov179.g24286">
    <property type="protein sequence ID" value="scaffold44495_cov179.g24286"/>
    <property type="gene ID" value="scaffold44495_cov179.g24286"/>
</dbReference>
<keyword evidence="2" id="KW-1185">Reference proteome</keyword>
<feature type="compositionally biased region" description="Acidic residues" evidence="1">
    <location>
        <begin position="67"/>
        <end position="80"/>
    </location>
</feature>
<accession>A0A915MPP1</accession>
<sequence>MSANMLPAGLSLSGKLSSRKKASKTGCSFDDDEQNNLTKNSMDIDSNSENSEIISDENCGDSLMSSLDEENELDEREEEGDQKRENPIKNVGFNGIASELEI</sequence>
<evidence type="ECO:0000313" key="3">
    <source>
        <dbReference type="WBParaSite" id="scaffold44495_cov179.g24286"/>
    </source>
</evidence>
<feature type="compositionally biased region" description="Low complexity" evidence="1">
    <location>
        <begin position="43"/>
        <end position="53"/>
    </location>
</feature>
<feature type="compositionally biased region" description="Low complexity" evidence="1">
    <location>
        <begin position="1"/>
        <end position="16"/>
    </location>
</feature>
<name>A0A915MPP1_MELJA</name>
<organism evidence="2 3">
    <name type="scientific">Meloidogyne javanica</name>
    <name type="common">Root-knot nematode worm</name>
    <dbReference type="NCBI Taxonomy" id="6303"/>
    <lineage>
        <taxon>Eukaryota</taxon>
        <taxon>Metazoa</taxon>
        <taxon>Ecdysozoa</taxon>
        <taxon>Nematoda</taxon>
        <taxon>Chromadorea</taxon>
        <taxon>Rhabditida</taxon>
        <taxon>Tylenchina</taxon>
        <taxon>Tylenchomorpha</taxon>
        <taxon>Tylenchoidea</taxon>
        <taxon>Meloidogynidae</taxon>
        <taxon>Meloidogyninae</taxon>
        <taxon>Meloidogyne</taxon>
        <taxon>Meloidogyne incognita group</taxon>
    </lineage>
</organism>
<reference evidence="3" key="1">
    <citation type="submission" date="2022-11" db="UniProtKB">
        <authorList>
            <consortium name="WormBaseParasite"/>
        </authorList>
    </citation>
    <scope>IDENTIFICATION</scope>
</reference>
<protein>
    <submittedName>
        <fullName evidence="3">Uncharacterized protein</fullName>
    </submittedName>
</protein>
<proteinExistence type="predicted"/>
<evidence type="ECO:0000313" key="2">
    <source>
        <dbReference type="Proteomes" id="UP000887561"/>
    </source>
</evidence>
<dbReference type="AlphaFoldDB" id="A0A915MPP1"/>
<dbReference type="Proteomes" id="UP000887561">
    <property type="component" value="Unplaced"/>
</dbReference>
<evidence type="ECO:0000256" key="1">
    <source>
        <dbReference type="SAM" id="MobiDB-lite"/>
    </source>
</evidence>
<feature type="region of interest" description="Disordered" evidence="1">
    <location>
        <begin position="1"/>
        <end position="102"/>
    </location>
</feature>